<proteinExistence type="predicted"/>
<feature type="signal peptide" evidence="1">
    <location>
        <begin position="1"/>
        <end position="27"/>
    </location>
</feature>
<dbReference type="PROSITE" id="PS51257">
    <property type="entry name" value="PROKAR_LIPOPROTEIN"/>
    <property type="match status" value="1"/>
</dbReference>
<evidence type="ECO:0008006" key="6">
    <source>
        <dbReference type="Google" id="ProtNLM"/>
    </source>
</evidence>
<organism evidence="2 4">
    <name type="scientific">Oleiagrimonas soli</name>
    <dbReference type="NCBI Taxonomy" id="1543381"/>
    <lineage>
        <taxon>Bacteria</taxon>
        <taxon>Pseudomonadati</taxon>
        <taxon>Pseudomonadota</taxon>
        <taxon>Gammaproteobacteria</taxon>
        <taxon>Lysobacterales</taxon>
        <taxon>Rhodanobacteraceae</taxon>
        <taxon>Oleiagrimonas</taxon>
    </lineage>
</organism>
<reference evidence="2 4" key="1">
    <citation type="submission" date="2014-09" db="EMBL/GenBank/DDBJ databases">
        <title>Xanthomonadaceae 3.5X direct submission.</title>
        <authorList>
            <person name="Fang T."/>
            <person name="Wang H."/>
        </authorList>
    </citation>
    <scope>NUCLEOTIDE SEQUENCE [LARGE SCALE GENOMIC DNA]</scope>
    <source>
        <strain evidence="2 4">3.5X</strain>
    </source>
</reference>
<dbReference type="OrthoDB" id="10011371at2"/>
<evidence type="ECO:0000313" key="5">
    <source>
        <dbReference type="Proteomes" id="UP000560000"/>
    </source>
</evidence>
<dbReference type="RefSeq" id="WP_043100774.1">
    <property type="nucleotide sequence ID" value="NZ_JACHET010000001.1"/>
</dbReference>
<dbReference type="Proteomes" id="UP000029708">
    <property type="component" value="Unassembled WGS sequence"/>
</dbReference>
<protein>
    <recommendedName>
        <fullName evidence="6">Lipoprotein</fullName>
    </recommendedName>
</protein>
<dbReference type="HOGENOM" id="CLU_972659_0_0_6"/>
<sequence length="286" mass="30577">MRHIASIAVALLLTACSTLYPVSPNLADPTQVPTNMHAGPAITTVKQARELVFNAQAILQNASANKKTAQTVIQEIIFYGTFVAVFGVIHDSVAARNTGAGLAALGSALSGHYQLSDQKVAFQQAASALQCIKLAISPIDPDVREAFDGEFKPIGRTDTETDDEKSAREGLMNAYMNVPDATIHAIQSVNTHLVAALNGITLPTPGNDEISRIVEAYGKTKTRSDTTAEQLTAPAEDGEKARLALAGNTRLSGYTDNELADAKRKFIKATLQYQDQINLCLSTNQH</sequence>
<evidence type="ECO:0000313" key="2">
    <source>
        <dbReference type="EMBL" id="KGI78194.1"/>
    </source>
</evidence>
<evidence type="ECO:0000256" key="1">
    <source>
        <dbReference type="SAM" id="SignalP"/>
    </source>
</evidence>
<dbReference type="EMBL" id="JROI01000010">
    <property type="protein sequence ID" value="KGI78194.1"/>
    <property type="molecule type" value="Genomic_DNA"/>
</dbReference>
<name>A0A099CWR8_9GAMM</name>
<dbReference type="EMBL" id="JACHET010000001">
    <property type="protein sequence ID" value="MBB6183349.1"/>
    <property type="molecule type" value="Genomic_DNA"/>
</dbReference>
<keyword evidence="1" id="KW-0732">Signal</keyword>
<keyword evidence="4" id="KW-1185">Reference proteome</keyword>
<evidence type="ECO:0000313" key="4">
    <source>
        <dbReference type="Proteomes" id="UP000029708"/>
    </source>
</evidence>
<gene>
    <name evidence="3" type="ORF">HNQ86_000694</name>
    <name evidence="2" type="ORF">LF63_0107605</name>
</gene>
<feature type="chain" id="PRO_5036291121" description="Lipoprotein" evidence="1">
    <location>
        <begin position="28"/>
        <end position="286"/>
    </location>
</feature>
<accession>A0A099CWR8</accession>
<dbReference type="Proteomes" id="UP000560000">
    <property type="component" value="Unassembled WGS sequence"/>
</dbReference>
<comment type="caution">
    <text evidence="2">The sequence shown here is derived from an EMBL/GenBank/DDBJ whole genome shotgun (WGS) entry which is preliminary data.</text>
</comment>
<reference evidence="3 5" key="2">
    <citation type="submission" date="2020-08" db="EMBL/GenBank/DDBJ databases">
        <title>Genomic Encyclopedia of Type Strains, Phase IV (KMG-IV): sequencing the most valuable type-strain genomes for metagenomic binning, comparative biology and taxonomic classification.</title>
        <authorList>
            <person name="Goeker M."/>
        </authorList>
    </citation>
    <scope>NUCLEOTIDE SEQUENCE [LARGE SCALE GENOMIC DNA]</scope>
    <source>
        <strain evidence="3 5">DSM 107085</strain>
    </source>
</reference>
<evidence type="ECO:0000313" key="3">
    <source>
        <dbReference type="EMBL" id="MBB6183349.1"/>
    </source>
</evidence>
<dbReference type="AlphaFoldDB" id="A0A099CWR8"/>